<evidence type="ECO:0000313" key="1">
    <source>
        <dbReference type="EMBL" id="GAF90312.1"/>
    </source>
</evidence>
<reference evidence="1" key="1">
    <citation type="journal article" date="2014" name="Front. Microbiol.">
        <title>High frequency of phylogenetically diverse reductive dehalogenase-homologous genes in deep subseafloor sedimentary metagenomes.</title>
        <authorList>
            <person name="Kawai M."/>
            <person name="Futagami T."/>
            <person name="Toyoda A."/>
            <person name="Takaki Y."/>
            <person name="Nishi S."/>
            <person name="Hori S."/>
            <person name="Arai W."/>
            <person name="Tsubouchi T."/>
            <person name="Morono Y."/>
            <person name="Uchiyama I."/>
            <person name="Ito T."/>
            <person name="Fujiyama A."/>
            <person name="Inagaki F."/>
            <person name="Takami H."/>
        </authorList>
    </citation>
    <scope>NUCLEOTIDE SEQUENCE</scope>
    <source>
        <strain evidence="1">Expedition CK06-06</strain>
    </source>
</reference>
<protein>
    <submittedName>
        <fullName evidence="1">Uncharacterized protein</fullName>
    </submittedName>
</protein>
<organism evidence="1">
    <name type="scientific">marine sediment metagenome</name>
    <dbReference type="NCBI Taxonomy" id="412755"/>
    <lineage>
        <taxon>unclassified sequences</taxon>
        <taxon>metagenomes</taxon>
        <taxon>ecological metagenomes</taxon>
    </lineage>
</organism>
<dbReference type="AlphaFoldDB" id="X0TQ89"/>
<name>X0TQ89_9ZZZZ</name>
<feature type="non-terminal residue" evidence="1">
    <location>
        <position position="135"/>
    </location>
</feature>
<gene>
    <name evidence="1" type="ORF">S01H1_20856</name>
</gene>
<accession>X0TQ89</accession>
<sequence length="135" mass="14578">MNSPSVPSRRPDFFGQLAATNPFQARARRLFERGQVLAVNGNQADLLVSYDAHNNPLELKQVPIVSGYVPRVGDWVAIQYEAGHAGAPWVTGPSMAADASEDSAGIGVFSVSETEPAEAQKSTIYFDDSRAVWRG</sequence>
<dbReference type="EMBL" id="BARS01011473">
    <property type="protein sequence ID" value="GAF90312.1"/>
    <property type="molecule type" value="Genomic_DNA"/>
</dbReference>
<comment type="caution">
    <text evidence="1">The sequence shown here is derived from an EMBL/GenBank/DDBJ whole genome shotgun (WGS) entry which is preliminary data.</text>
</comment>
<proteinExistence type="predicted"/>